<evidence type="ECO:0000256" key="1">
    <source>
        <dbReference type="ARBA" id="ARBA00009861"/>
    </source>
</evidence>
<dbReference type="Pfam" id="PF02458">
    <property type="entry name" value="Transferase"/>
    <property type="match status" value="1"/>
</dbReference>
<dbReference type="InterPro" id="IPR023213">
    <property type="entry name" value="CAT-like_dom_sf"/>
</dbReference>
<dbReference type="Proteomes" id="UP001159364">
    <property type="component" value="Unassembled WGS sequence"/>
</dbReference>
<dbReference type="PANTHER" id="PTHR31147">
    <property type="entry name" value="ACYL TRANSFERASE 4"/>
    <property type="match status" value="1"/>
</dbReference>
<protein>
    <submittedName>
        <fullName evidence="4">Uncharacterized protein</fullName>
    </submittedName>
</protein>
<accession>A0AAV8S552</accession>
<dbReference type="EMBL" id="JAIWQS010000221">
    <property type="protein sequence ID" value="KAJ8747200.1"/>
    <property type="molecule type" value="Genomic_DNA"/>
</dbReference>
<keyword evidence="3" id="KW-0012">Acyltransferase</keyword>
<dbReference type="InterPro" id="IPR050898">
    <property type="entry name" value="Plant_acyltransferase"/>
</dbReference>
<dbReference type="PANTHER" id="PTHR31147:SF1">
    <property type="entry name" value="ACYL TRANSFERASE 4"/>
    <property type="match status" value="1"/>
</dbReference>
<comment type="caution">
    <text evidence="4">The sequence shown here is derived from an EMBL/GenBank/DDBJ whole genome shotgun (WGS) entry which is preliminary data.</text>
</comment>
<sequence length="316" mass="35100">MPFSFSINRSSSNLVPPFEKTRVGTLDLSGVDKLDAMRINVRKLHEELSKALVSYYPLAGGFKKSNDGAWSVEASASSTLPDVNYFVPEIQVAGPIVQVQVTQFVCEGFAIGFIMPHSIVDVLGATQFLNAVGELARGLDHLRISPVWCRGFCSLLPKQPNAFTSPVMPKLEQVMIDFPWIQSISSTISPKQNKEVRAVFYANCHKLINPPAFSRSKSKIASRICQLFEGERSISDEEDPYTPLLTNNTLFVLEWGSQNNINEVYYRWGPPMNVIPGTAPITLSSCVLIRNSLFPKKGVRLGSRDRLLQTICFPLS</sequence>
<evidence type="ECO:0000256" key="3">
    <source>
        <dbReference type="ARBA" id="ARBA00023315"/>
    </source>
</evidence>
<dbReference type="GO" id="GO:0016746">
    <property type="term" value="F:acyltransferase activity"/>
    <property type="evidence" value="ECO:0007669"/>
    <property type="project" value="UniProtKB-KW"/>
</dbReference>
<evidence type="ECO:0000256" key="2">
    <source>
        <dbReference type="ARBA" id="ARBA00022679"/>
    </source>
</evidence>
<name>A0AAV8S552_9ROSI</name>
<comment type="similarity">
    <text evidence="1">Belongs to the plant acyltransferase family.</text>
</comment>
<gene>
    <name evidence="4" type="ORF">K2173_014528</name>
</gene>
<keyword evidence="2" id="KW-0808">Transferase</keyword>
<evidence type="ECO:0000313" key="5">
    <source>
        <dbReference type="Proteomes" id="UP001159364"/>
    </source>
</evidence>
<proteinExistence type="inferred from homology"/>
<reference evidence="4 5" key="1">
    <citation type="submission" date="2021-09" db="EMBL/GenBank/DDBJ databases">
        <title>Genomic insights and catalytic innovation underlie evolution of tropane alkaloids biosynthesis.</title>
        <authorList>
            <person name="Wang Y.-J."/>
            <person name="Tian T."/>
            <person name="Huang J.-P."/>
            <person name="Huang S.-X."/>
        </authorList>
    </citation>
    <scope>NUCLEOTIDE SEQUENCE [LARGE SCALE GENOMIC DNA]</scope>
    <source>
        <strain evidence="4">KIB-2018</strain>
        <tissue evidence="4">Leaf</tissue>
    </source>
</reference>
<dbReference type="Gene3D" id="3.30.559.10">
    <property type="entry name" value="Chloramphenicol acetyltransferase-like domain"/>
    <property type="match status" value="1"/>
</dbReference>
<organism evidence="4 5">
    <name type="scientific">Erythroxylum novogranatense</name>
    <dbReference type="NCBI Taxonomy" id="1862640"/>
    <lineage>
        <taxon>Eukaryota</taxon>
        <taxon>Viridiplantae</taxon>
        <taxon>Streptophyta</taxon>
        <taxon>Embryophyta</taxon>
        <taxon>Tracheophyta</taxon>
        <taxon>Spermatophyta</taxon>
        <taxon>Magnoliopsida</taxon>
        <taxon>eudicotyledons</taxon>
        <taxon>Gunneridae</taxon>
        <taxon>Pentapetalae</taxon>
        <taxon>rosids</taxon>
        <taxon>fabids</taxon>
        <taxon>Malpighiales</taxon>
        <taxon>Erythroxylaceae</taxon>
        <taxon>Erythroxylum</taxon>
    </lineage>
</organism>
<dbReference type="AlphaFoldDB" id="A0AAV8S552"/>
<evidence type="ECO:0000313" key="4">
    <source>
        <dbReference type="EMBL" id="KAJ8747200.1"/>
    </source>
</evidence>
<keyword evidence="5" id="KW-1185">Reference proteome</keyword>